<dbReference type="Pfam" id="PF00047">
    <property type="entry name" value="ig"/>
    <property type="match status" value="1"/>
</dbReference>
<protein>
    <submittedName>
        <fullName evidence="2">Immunoglobulin-like domain protein</fullName>
    </submittedName>
</protein>
<evidence type="ECO:0000259" key="1">
    <source>
        <dbReference type="PROSITE" id="PS50835"/>
    </source>
</evidence>
<dbReference type="CDD" id="cd00096">
    <property type="entry name" value="Ig"/>
    <property type="match status" value="1"/>
</dbReference>
<dbReference type="PROSITE" id="PS50835">
    <property type="entry name" value="IG_LIKE"/>
    <property type="match status" value="1"/>
</dbReference>
<gene>
    <name evidence="2" type="ORF">APAPVX9-161</name>
</gene>
<dbReference type="EMBL" id="OQ865377">
    <property type="protein sequence ID" value="WHV01607.1"/>
    <property type="molecule type" value="Genomic_DNA"/>
</dbReference>
<sequence>MICKIGFTHKNCVRKKGLMLMVFLYLISLAKTSFVTVQTQQTCLHVNENSAVNLTCSFTDKQGNESDEVKVSWTHNSTLTRNNSNKEEGVYTTWNATSRTGQTVLSIPAVSKEQEGTYTCVVWISDSADYKKITLQIINSAQGGNVETTVETTVENKTDTIRYTSTYNIFTLIIMLVSVLI</sequence>
<proteinExistence type="predicted"/>
<dbReference type="InterPro" id="IPR007110">
    <property type="entry name" value="Ig-like_dom"/>
</dbReference>
<organism evidence="2">
    <name type="scientific">Apapanepox virus</name>
    <dbReference type="NCBI Taxonomy" id="3049969"/>
    <lineage>
        <taxon>Viruses</taxon>
        <taxon>Varidnaviria</taxon>
        <taxon>Bamfordvirae</taxon>
        <taxon>Nucleocytoviricota</taxon>
        <taxon>Pokkesviricetes</taxon>
        <taxon>Chitovirales</taxon>
        <taxon>Poxviridae</taxon>
        <taxon>Chordopoxvirinae</taxon>
        <taxon>Avipoxvirus</taxon>
    </lineage>
</organism>
<dbReference type="InterPro" id="IPR013783">
    <property type="entry name" value="Ig-like_fold"/>
</dbReference>
<evidence type="ECO:0000313" key="2">
    <source>
        <dbReference type="EMBL" id="WHV01607.1"/>
    </source>
</evidence>
<dbReference type="InterPro" id="IPR003599">
    <property type="entry name" value="Ig_sub"/>
</dbReference>
<dbReference type="InterPro" id="IPR036179">
    <property type="entry name" value="Ig-like_dom_sf"/>
</dbReference>
<feature type="domain" description="Ig-like" evidence="1">
    <location>
        <begin position="32"/>
        <end position="134"/>
    </location>
</feature>
<name>A0AAT9UQN2_9POXV</name>
<dbReference type="InterPro" id="IPR013151">
    <property type="entry name" value="Immunoglobulin_dom"/>
</dbReference>
<accession>A0AAT9UQN2</accession>
<dbReference type="SMART" id="SM00409">
    <property type="entry name" value="IG"/>
    <property type="match status" value="1"/>
</dbReference>
<dbReference type="Gene3D" id="2.60.40.10">
    <property type="entry name" value="Immunoglobulins"/>
    <property type="match status" value="1"/>
</dbReference>
<reference evidence="2" key="1">
    <citation type="submission" date="2023-04" db="EMBL/GenBank/DDBJ databases">
        <title>Genomic characterization of avipoxvirus isolates from Apapne (Himatione sanguinea).</title>
        <authorList>
            <person name="Butt S.L."/>
            <person name="Do Nascimento G.M."/>
        </authorList>
    </citation>
    <scope>NUCLEOTIDE SEQUENCE</scope>
    <source>
        <strain evidence="2">APAPVX9</strain>
    </source>
</reference>
<dbReference type="SUPFAM" id="SSF48726">
    <property type="entry name" value="Immunoglobulin"/>
    <property type="match status" value="1"/>
</dbReference>